<reference evidence="1 2" key="1">
    <citation type="submission" date="2015-07" db="EMBL/GenBank/DDBJ databases">
        <title>Genome sequencing of Kibdelosporangium phytohabitans.</title>
        <authorList>
            <person name="Qin S."/>
            <person name="Xing K."/>
        </authorList>
    </citation>
    <scope>NUCLEOTIDE SEQUENCE [LARGE SCALE GENOMIC DNA]</scope>
    <source>
        <strain evidence="1 2">KLBMP1111</strain>
    </source>
</reference>
<name>A0A0N9IEB9_9PSEU</name>
<organism evidence="1 2">
    <name type="scientific">Kibdelosporangium phytohabitans</name>
    <dbReference type="NCBI Taxonomy" id="860235"/>
    <lineage>
        <taxon>Bacteria</taxon>
        <taxon>Bacillati</taxon>
        <taxon>Actinomycetota</taxon>
        <taxon>Actinomycetes</taxon>
        <taxon>Pseudonocardiales</taxon>
        <taxon>Pseudonocardiaceae</taxon>
        <taxon>Kibdelosporangium</taxon>
    </lineage>
</organism>
<dbReference type="Proteomes" id="UP000063699">
    <property type="component" value="Chromosome"/>
</dbReference>
<dbReference type="KEGG" id="kphy:AOZ06_47500"/>
<dbReference type="EMBL" id="CP012752">
    <property type="protein sequence ID" value="ALG13501.1"/>
    <property type="molecule type" value="Genomic_DNA"/>
</dbReference>
<protein>
    <submittedName>
        <fullName evidence="1">Uncharacterized protein</fullName>
    </submittedName>
</protein>
<keyword evidence="2" id="KW-1185">Reference proteome</keyword>
<sequence>MPTAFAMIAHEARDGRTAKVRVRTPDGTRLVAHVSPLDRYDGSVAIVVTAATGTRTRQELVAHLVIAALLWLS</sequence>
<evidence type="ECO:0000313" key="1">
    <source>
        <dbReference type="EMBL" id="ALG13501.1"/>
    </source>
</evidence>
<dbReference type="AlphaFoldDB" id="A0A0N9IEB9"/>
<dbReference type="RefSeq" id="WP_054295389.1">
    <property type="nucleotide sequence ID" value="NZ_CP012752.1"/>
</dbReference>
<accession>A0A0N9IEB9</accession>
<proteinExistence type="predicted"/>
<evidence type="ECO:0000313" key="2">
    <source>
        <dbReference type="Proteomes" id="UP000063699"/>
    </source>
</evidence>
<gene>
    <name evidence="1" type="ORF">AOZ06_47500</name>
</gene>